<comment type="caution">
    <text evidence="2">The sequence shown here is derived from an EMBL/GenBank/DDBJ whole genome shotgun (WGS) entry which is preliminary data.</text>
</comment>
<feature type="compositionally biased region" description="Pro residues" evidence="1">
    <location>
        <begin position="307"/>
        <end position="325"/>
    </location>
</feature>
<feature type="region of interest" description="Disordered" evidence="1">
    <location>
        <begin position="269"/>
        <end position="328"/>
    </location>
</feature>
<feature type="compositionally biased region" description="Polar residues" evidence="1">
    <location>
        <begin position="41"/>
        <end position="51"/>
    </location>
</feature>
<feature type="compositionally biased region" description="Basic and acidic residues" evidence="1">
    <location>
        <begin position="22"/>
        <end position="32"/>
    </location>
</feature>
<protein>
    <submittedName>
        <fullName evidence="2">Uncharacterized protein</fullName>
    </submittedName>
</protein>
<dbReference type="AlphaFoldDB" id="A0A8H7KDI2"/>
<reference evidence="2" key="1">
    <citation type="submission" date="2020-10" db="EMBL/GenBank/DDBJ databases">
        <title>High-Quality Genome Resource of Clonostachys rosea strain S41 by Oxford Nanopore Long-Read Sequencing.</title>
        <authorList>
            <person name="Wang H."/>
        </authorList>
    </citation>
    <scope>NUCLEOTIDE SEQUENCE</scope>
    <source>
        <strain evidence="2">S41</strain>
    </source>
</reference>
<evidence type="ECO:0000313" key="2">
    <source>
        <dbReference type="EMBL" id="KAF9748224.1"/>
    </source>
</evidence>
<gene>
    <name evidence="2" type="ORF">IM811_017729</name>
</gene>
<feature type="region of interest" description="Disordered" evidence="1">
    <location>
        <begin position="22"/>
        <end position="64"/>
    </location>
</feature>
<dbReference type="EMBL" id="JADCTT010000009">
    <property type="protein sequence ID" value="KAF9748224.1"/>
    <property type="molecule type" value="Genomic_DNA"/>
</dbReference>
<organism evidence="2 3">
    <name type="scientific">Bionectria ochroleuca</name>
    <name type="common">Gliocladium roseum</name>
    <dbReference type="NCBI Taxonomy" id="29856"/>
    <lineage>
        <taxon>Eukaryota</taxon>
        <taxon>Fungi</taxon>
        <taxon>Dikarya</taxon>
        <taxon>Ascomycota</taxon>
        <taxon>Pezizomycotina</taxon>
        <taxon>Sordariomycetes</taxon>
        <taxon>Hypocreomycetidae</taxon>
        <taxon>Hypocreales</taxon>
        <taxon>Bionectriaceae</taxon>
        <taxon>Clonostachys</taxon>
    </lineage>
</organism>
<proteinExistence type="predicted"/>
<accession>A0A8H7KDI2</accession>
<evidence type="ECO:0000256" key="1">
    <source>
        <dbReference type="SAM" id="MobiDB-lite"/>
    </source>
</evidence>
<dbReference type="Proteomes" id="UP000616885">
    <property type="component" value="Unassembled WGS sequence"/>
</dbReference>
<name>A0A8H7KDI2_BIOOC</name>
<feature type="compositionally biased region" description="Basic and acidic residues" evidence="1">
    <location>
        <begin position="296"/>
        <end position="306"/>
    </location>
</feature>
<feature type="compositionally biased region" description="Basic and acidic residues" evidence="1">
    <location>
        <begin position="276"/>
        <end position="287"/>
    </location>
</feature>
<sequence length="378" mass="44717">MIITLQEGLARLDADLERLRGNPQRLEHERSRFNKTPEGTPPQSGATTVLTRSPPPELECEEGEWDPPNFSWAAAVNTNRKASRPNRMIQMLAEIERERFSSLRRIYEGPVESAPPDDPFEIAAIIRLKIRQRWIDQGIWHSSWVLDERRHSVGEAWRHETAFKGDRIDDPENKKSSMQRAIERDASRPSNQFLYEVRREQEWYEECRKAGADNVPTTESEIESRSYNTIVQRWKHYHIWDPRWGRLPGVKWRHEMPLLEVMRQKLEDNPALDSMPEERRKSVDSYRGEPQSEIVFKPERAKKPKEPTPGQPCPVPRRPQTPPPKKSLYTKYKEFRSSLPTKFGFYKTRKISDEPRVPIWRMRLRGYELCFNRTEVYD</sequence>
<evidence type="ECO:0000313" key="3">
    <source>
        <dbReference type="Proteomes" id="UP000616885"/>
    </source>
</evidence>